<evidence type="ECO:0000313" key="1">
    <source>
        <dbReference type="EMBL" id="ETK05124.1"/>
    </source>
</evidence>
<dbReference type="PATRIC" id="fig|1410950.3.peg.596"/>
<dbReference type="Proteomes" id="UP000018872">
    <property type="component" value="Unassembled WGS sequence"/>
</dbReference>
<dbReference type="EMBL" id="AYYC01000575">
    <property type="protein sequence ID" value="ETK05124.1"/>
    <property type="molecule type" value="Genomic_DNA"/>
</dbReference>
<comment type="caution">
    <text evidence="1">The sequence shown here is derived from an EMBL/GenBank/DDBJ whole genome shotgun (WGS) entry which is preliminary data.</text>
</comment>
<proteinExistence type="predicted"/>
<accession>W2CD44</accession>
<name>W2CD44_9BACT</name>
<sequence>MEREKKRLVKRFHTLLGKAGIDDDGKRTILSAYGVESSLDLDCRGLMEVCDRLTTLTTPGLADADRWRKRVMAAIFSYCREMKREVTVDEVKAIACRAAGTKSFNRIPVDRLRSLYNAFKQRTKDLQTVDRITVDELGKQPGAMMYFVYTPETSDNHKQINA</sequence>
<organism evidence="1 2">
    <name type="scientific">Tannerella sp. oral taxon BU063 isolate Cell 5</name>
    <dbReference type="NCBI Taxonomy" id="1410950"/>
    <lineage>
        <taxon>Bacteria</taxon>
        <taxon>Pseudomonadati</taxon>
        <taxon>Bacteroidota</taxon>
        <taxon>Bacteroidia</taxon>
        <taxon>Bacteroidales</taxon>
        <taxon>Tannerellaceae</taxon>
        <taxon>Tannerella</taxon>
    </lineage>
</organism>
<gene>
    <name evidence="1" type="ORF">T229_05190</name>
</gene>
<evidence type="ECO:0000313" key="2">
    <source>
        <dbReference type="Proteomes" id="UP000018872"/>
    </source>
</evidence>
<protein>
    <submittedName>
        <fullName evidence="1">Uncharacterized protein</fullName>
    </submittedName>
</protein>
<dbReference type="AlphaFoldDB" id="W2CD44"/>
<reference evidence="1 2" key="1">
    <citation type="submission" date="2013-11" db="EMBL/GenBank/DDBJ databases">
        <title>Single cell genomics of uncultured Tannerella BU063 (oral taxon 286).</title>
        <authorList>
            <person name="Beall C.J."/>
            <person name="Campbell A.G."/>
            <person name="Griffen A.L."/>
            <person name="Podar M."/>
            <person name="Leys E.J."/>
        </authorList>
    </citation>
    <scope>NUCLEOTIDE SEQUENCE [LARGE SCALE GENOMIC DNA]</scope>
    <source>
        <strain evidence="1">Cell 5</strain>
    </source>
</reference>